<dbReference type="PANTHER" id="PTHR43677:SF11">
    <property type="entry name" value="ZINC-CONTAINING ALCOHOL DEHYDROGENASE"/>
    <property type="match status" value="1"/>
</dbReference>
<dbReference type="SMART" id="SM00829">
    <property type="entry name" value="PKS_ER"/>
    <property type="match status" value="1"/>
</dbReference>
<dbReference type="Gene3D" id="3.90.180.10">
    <property type="entry name" value="Medium-chain alcohol dehydrogenases, catalytic domain"/>
    <property type="match status" value="2"/>
</dbReference>
<keyword evidence="3" id="KW-1185">Reference proteome</keyword>
<evidence type="ECO:0000313" key="2">
    <source>
        <dbReference type="EMBL" id="MBB2968826.1"/>
    </source>
</evidence>
<name>A0A7W4YK71_LEIAQ</name>
<dbReference type="SUPFAM" id="SSF51735">
    <property type="entry name" value="NAD(P)-binding Rossmann-fold domains"/>
    <property type="match status" value="1"/>
</dbReference>
<organism evidence="2 3">
    <name type="scientific">Leifsonia aquatica</name>
    <name type="common">Corynebacterium aquaticum</name>
    <dbReference type="NCBI Taxonomy" id="144185"/>
    <lineage>
        <taxon>Bacteria</taxon>
        <taxon>Bacillati</taxon>
        <taxon>Actinomycetota</taxon>
        <taxon>Actinomycetes</taxon>
        <taxon>Micrococcales</taxon>
        <taxon>Microbacteriaceae</taxon>
        <taxon>Leifsonia</taxon>
    </lineage>
</organism>
<proteinExistence type="predicted"/>
<accession>A0A7W4YK71</accession>
<protein>
    <submittedName>
        <fullName evidence="2">NADPH:quinone reductase-like Zn-dependent oxidoreductase</fullName>
    </submittedName>
</protein>
<dbReference type="InterPro" id="IPR051397">
    <property type="entry name" value="Zn-ADH-like_protein"/>
</dbReference>
<dbReference type="GO" id="GO:0016491">
    <property type="term" value="F:oxidoreductase activity"/>
    <property type="evidence" value="ECO:0007669"/>
    <property type="project" value="InterPro"/>
</dbReference>
<comment type="caution">
    <text evidence="2">The sequence shown here is derived from an EMBL/GenBank/DDBJ whole genome shotgun (WGS) entry which is preliminary data.</text>
</comment>
<evidence type="ECO:0000259" key="1">
    <source>
        <dbReference type="SMART" id="SM00829"/>
    </source>
</evidence>
<sequence length="309" mass="32002">MRAAVVTSFGTVPEYGEWPDPVAGDGALVVDVVAAALHPRVRSQADGSHYTSTGDLPLVPGIDAVVRDADGRLRYALVHESELGTFAERTVVPRNATVPLPDGIDAVRVAAAMNPVMSSWVALRRRTTLRPGARVLVLGATGNAGRLALQVARTLGAAEVVAAGRDHDRAAALLGHGADRALGFDELSQAADVDVVLDYVWGAPTAQAMADIVTARSDRGAPLTWIEIGSVAGATAAIPSAAFRAARLDLVGSGIGSVSPEEFGAELPAIAEAVSRGEFDIDVRAVPLSDVAAVWRDDPGATERVVFVP</sequence>
<dbReference type="Proteomes" id="UP000538196">
    <property type="component" value="Unassembled WGS sequence"/>
</dbReference>
<dbReference type="SUPFAM" id="SSF50129">
    <property type="entry name" value="GroES-like"/>
    <property type="match status" value="1"/>
</dbReference>
<dbReference type="InterPro" id="IPR036291">
    <property type="entry name" value="NAD(P)-bd_dom_sf"/>
</dbReference>
<dbReference type="EMBL" id="JACHVP010000004">
    <property type="protein sequence ID" value="MBB2968826.1"/>
    <property type="molecule type" value="Genomic_DNA"/>
</dbReference>
<dbReference type="PANTHER" id="PTHR43677">
    <property type="entry name" value="SHORT-CHAIN DEHYDROGENASE/REDUCTASE"/>
    <property type="match status" value="1"/>
</dbReference>
<gene>
    <name evidence="2" type="ORF">FHX33_003602</name>
</gene>
<evidence type="ECO:0000313" key="3">
    <source>
        <dbReference type="Proteomes" id="UP000538196"/>
    </source>
</evidence>
<dbReference type="Gene3D" id="3.40.50.720">
    <property type="entry name" value="NAD(P)-binding Rossmann-like Domain"/>
    <property type="match status" value="1"/>
</dbReference>
<reference evidence="2 3" key="1">
    <citation type="submission" date="2020-08" db="EMBL/GenBank/DDBJ databases">
        <title>Sequencing the genomes of 1000 actinobacteria strains.</title>
        <authorList>
            <person name="Klenk H.-P."/>
        </authorList>
    </citation>
    <scope>NUCLEOTIDE SEQUENCE [LARGE SCALE GENOMIC DNA]</scope>
    <source>
        <strain evidence="2 3">DSM 20146</strain>
    </source>
</reference>
<feature type="domain" description="Enoyl reductase (ER)" evidence="1">
    <location>
        <begin position="10"/>
        <end position="307"/>
    </location>
</feature>
<dbReference type="RefSeq" id="WP_183428807.1">
    <property type="nucleotide sequence ID" value="NZ_JACHVP010000004.1"/>
</dbReference>
<dbReference type="AlphaFoldDB" id="A0A7W4YK71"/>
<dbReference type="InterPro" id="IPR011032">
    <property type="entry name" value="GroES-like_sf"/>
</dbReference>
<dbReference type="InterPro" id="IPR020843">
    <property type="entry name" value="ER"/>
</dbReference>